<organism evidence="1 2">
    <name type="scientific">Leptospira licerasiae str. MMD4847</name>
    <dbReference type="NCBI Taxonomy" id="1049971"/>
    <lineage>
        <taxon>Bacteria</taxon>
        <taxon>Pseudomonadati</taxon>
        <taxon>Spirochaetota</taxon>
        <taxon>Spirochaetia</taxon>
        <taxon>Leptospirales</taxon>
        <taxon>Leptospiraceae</taxon>
        <taxon>Leptospira</taxon>
    </lineage>
</organism>
<comment type="caution">
    <text evidence="1">The sequence shown here is derived from an EMBL/GenBank/DDBJ whole genome shotgun (WGS) entry which is preliminary data.</text>
</comment>
<protein>
    <submittedName>
        <fullName evidence="1">Uncharacterized protein</fullName>
    </submittedName>
</protein>
<accession>A0ABP2RD29</accession>
<gene>
    <name evidence="1" type="ORF">LEP1GSC178_0079</name>
</gene>
<keyword evidence="2" id="KW-1185">Reference proteome</keyword>
<proteinExistence type="predicted"/>
<name>A0ABP2RD29_9LEPT</name>
<evidence type="ECO:0000313" key="1">
    <source>
        <dbReference type="EMBL" id="EJZ42340.1"/>
    </source>
</evidence>
<reference evidence="1 2" key="1">
    <citation type="submission" date="2012-08" db="EMBL/GenBank/DDBJ databases">
        <authorList>
            <person name="Harkins D.M."/>
            <person name="Durkin A.S."/>
            <person name="Selengut J.D."/>
            <person name="Sanka R."/>
            <person name="DePew J."/>
            <person name="Purushe J."/>
            <person name="Matthias M.A."/>
            <person name="Vinetz J.M."/>
            <person name="Sutton G.G."/>
            <person name="Nelson W.C."/>
            <person name="Fouts D.E."/>
        </authorList>
    </citation>
    <scope>NUCLEOTIDE SEQUENCE [LARGE SCALE GENOMIC DNA]</scope>
    <source>
        <strain evidence="1 2">MMD4847</strain>
    </source>
</reference>
<dbReference type="RefSeq" id="WP_008591903.1">
    <property type="nucleotide sequence ID" value="NZ_AHOM02000005.1"/>
</dbReference>
<sequence>MSESSIAPTSIELHDEIEVPFPKGEVVANNESNSTTIKSKEKIQGGGRDTSLAQAVMSLSEEDRQSIDDSIVSSVNSKQDRDTRLQIFCWKVQTLLLKQKLI</sequence>
<dbReference type="Proteomes" id="UP000018720">
    <property type="component" value="Unassembled WGS sequence"/>
</dbReference>
<dbReference type="EMBL" id="AHOM02000005">
    <property type="protein sequence ID" value="EJZ42340.1"/>
    <property type="molecule type" value="Genomic_DNA"/>
</dbReference>
<evidence type="ECO:0000313" key="2">
    <source>
        <dbReference type="Proteomes" id="UP000018720"/>
    </source>
</evidence>